<keyword evidence="4" id="KW-0964">Secreted</keyword>
<evidence type="ECO:0000256" key="3">
    <source>
        <dbReference type="ARBA" id="ARBA00011738"/>
    </source>
</evidence>
<dbReference type="Pfam" id="PF00720">
    <property type="entry name" value="SSI"/>
    <property type="match status" value="1"/>
</dbReference>
<dbReference type="PRINTS" id="PR00294">
    <property type="entry name" value="SSBTLNINHBTR"/>
</dbReference>
<dbReference type="InterPro" id="IPR023549">
    <property type="entry name" value="Subtilisin_inhibitor"/>
</dbReference>
<evidence type="ECO:0000256" key="7">
    <source>
        <dbReference type="ARBA" id="ARBA00023157"/>
    </source>
</evidence>
<gene>
    <name evidence="11" type="ORF">SAMN05444920_102694</name>
</gene>
<keyword evidence="9" id="KW-0732">Signal</keyword>
<keyword evidence="5 8" id="KW-0646">Protease inhibitor</keyword>
<proteinExistence type="inferred from homology"/>
<organism evidence="11 12">
    <name type="scientific">Nonomuraea solani</name>
    <dbReference type="NCBI Taxonomy" id="1144553"/>
    <lineage>
        <taxon>Bacteria</taxon>
        <taxon>Bacillati</taxon>
        <taxon>Actinomycetota</taxon>
        <taxon>Actinomycetes</taxon>
        <taxon>Streptosporangiales</taxon>
        <taxon>Streptosporangiaceae</taxon>
        <taxon>Nonomuraea</taxon>
    </lineage>
</organism>
<name>A0A1H5ZHX6_9ACTN</name>
<comment type="subcellular location">
    <subcellularLocation>
        <location evidence="1">Secreted</location>
    </subcellularLocation>
</comment>
<dbReference type="EMBL" id="FNVT01000002">
    <property type="protein sequence ID" value="SEG35634.1"/>
    <property type="molecule type" value="Genomic_DNA"/>
</dbReference>
<dbReference type="GO" id="GO:0005576">
    <property type="term" value="C:extracellular region"/>
    <property type="evidence" value="ECO:0007669"/>
    <property type="project" value="UniProtKB-SubCell"/>
</dbReference>
<evidence type="ECO:0000259" key="10">
    <source>
        <dbReference type="Pfam" id="PF00720"/>
    </source>
</evidence>
<keyword evidence="12" id="KW-1185">Reference proteome</keyword>
<evidence type="ECO:0000256" key="1">
    <source>
        <dbReference type="ARBA" id="ARBA00004613"/>
    </source>
</evidence>
<evidence type="ECO:0000256" key="8">
    <source>
        <dbReference type="RuleBase" id="RU003471"/>
    </source>
</evidence>
<accession>A0A1H5ZHX6</accession>
<feature type="domain" description="Subtilisin inhibitor" evidence="10">
    <location>
        <begin position="42"/>
        <end position="114"/>
    </location>
</feature>
<comment type="subunit">
    <text evidence="3">Homodimer.</text>
</comment>
<dbReference type="InterPro" id="IPR000691">
    <property type="entry name" value="Prot_inh_I16_SSI"/>
</dbReference>
<protein>
    <submittedName>
        <fullName evidence="11">Subtilisin inhibitor-like</fullName>
    </submittedName>
</protein>
<dbReference type="GO" id="GO:0004867">
    <property type="term" value="F:serine-type endopeptidase inhibitor activity"/>
    <property type="evidence" value="ECO:0007669"/>
    <property type="project" value="UniProtKB-KW"/>
</dbReference>
<feature type="chain" id="PRO_5009291589" evidence="9">
    <location>
        <begin position="25"/>
        <end position="128"/>
    </location>
</feature>
<dbReference type="Proteomes" id="UP000236732">
    <property type="component" value="Unassembled WGS sequence"/>
</dbReference>
<feature type="signal peptide" evidence="9">
    <location>
        <begin position="1"/>
        <end position="24"/>
    </location>
</feature>
<dbReference type="AlphaFoldDB" id="A0A1H5ZHX6"/>
<dbReference type="Gene3D" id="3.30.350.10">
    <property type="entry name" value="Subtilisin inhibitor-like"/>
    <property type="match status" value="1"/>
</dbReference>
<evidence type="ECO:0000256" key="5">
    <source>
        <dbReference type="ARBA" id="ARBA00022690"/>
    </source>
</evidence>
<evidence type="ECO:0000313" key="11">
    <source>
        <dbReference type="EMBL" id="SEG35634.1"/>
    </source>
</evidence>
<comment type="similarity">
    <text evidence="2 8">Belongs to the protease inhibitor I16 (SSI) family.</text>
</comment>
<evidence type="ECO:0000256" key="2">
    <source>
        <dbReference type="ARBA" id="ARBA00010472"/>
    </source>
</evidence>
<evidence type="ECO:0000313" key="12">
    <source>
        <dbReference type="Proteomes" id="UP000236732"/>
    </source>
</evidence>
<evidence type="ECO:0000256" key="9">
    <source>
        <dbReference type="SAM" id="SignalP"/>
    </source>
</evidence>
<sequence>MMRAAGTLVLCGAFLVGASSPATAAAPPPKVQLKIVDSVKGGPTKTVWLHCAPIGGTHPSARAACRLLQQVKGDPRQLNVAPNASCTQEVKPHAVVVVGRWFGKRVHWAKVFSNGCVMRAATGAVTAL</sequence>
<reference evidence="11 12" key="1">
    <citation type="submission" date="2016-10" db="EMBL/GenBank/DDBJ databases">
        <authorList>
            <person name="de Groot N.N."/>
        </authorList>
    </citation>
    <scope>NUCLEOTIDE SEQUENCE [LARGE SCALE GENOMIC DNA]</scope>
    <source>
        <strain evidence="11 12">CGMCC 4.7037</strain>
    </source>
</reference>
<evidence type="ECO:0000256" key="6">
    <source>
        <dbReference type="ARBA" id="ARBA00022900"/>
    </source>
</evidence>
<keyword evidence="7" id="KW-1015">Disulfide bond</keyword>
<dbReference type="InterPro" id="IPR036819">
    <property type="entry name" value="Subtilisin_inhibitor-like_sf"/>
</dbReference>
<keyword evidence="6 8" id="KW-0722">Serine protease inhibitor</keyword>
<dbReference type="OrthoDB" id="3542626at2"/>
<evidence type="ECO:0000256" key="4">
    <source>
        <dbReference type="ARBA" id="ARBA00022525"/>
    </source>
</evidence>
<dbReference type="RefSeq" id="WP_103955340.1">
    <property type="nucleotide sequence ID" value="NZ_FNVT01000002.1"/>
</dbReference>
<dbReference type="SUPFAM" id="SSF55399">
    <property type="entry name" value="Subtilisin inhibitor"/>
    <property type="match status" value="1"/>
</dbReference>